<dbReference type="SMART" id="SM00028">
    <property type="entry name" value="TPR"/>
    <property type="match status" value="7"/>
</dbReference>
<feature type="compositionally biased region" description="Low complexity" evidence="1">
    <location>
        <begin position="729"/>
        <end position="742"/>
    </location>
</feature>
<dbReference type="RefSeq" id="XP_008649490.1">
    <property type="nucleotide sequence ID" value="XM_008651268.2"/>
</dbReference>
<evidence type="ECO:0007829" key="6">
    <source>
        <dbReference type="PeptideAtlas" id="A0A096TC93"/>
    </source>
</evidence>
<dbReference type="PANTHER" id="PTHR45181:SF4">
    <property type="entry name" value="HEAT SHOCK PROTEIN DNAJ WITH TETRATRICOPEPTIDE REPEAT-CONTAINING PROTEIN"/>
    <property type="match status" value="1"/>
</dbReference>
<dbReference type="InterPro" id="IPR001623">
    <property type="entry name" value="DnaJ_domain"/>
</dbReference>
<feature type="domain" description="J" evidence="2">
    <location>
        <begin position="1291"/>
        <end position="1376"/>
    </location>
</feature>
<organism evidence="4 5">
    <name type="scientific">Zea mays</name>
    <name type="common">Maize</name>
    <dbReference type="NCBI Taxonomy" id="4577"/>
    <lineage>
        <taxon>Eukaryota</taxon>
        <taxon>Viridiplantae</taxon>
        <taxon>Streptophyta</taxon>
        <taxon>Embryophyta</taxon>
        <taxon>Tracheophyta</taxon>
        <taxon>Spermatophyta</taxon>
        <taxon>Magnoliopsida</taxon>
        <taxon>Liliopsida</taxon>
        <taxon>Poales</taxon>
        <taxon>Poaceae</taxon>
        <taxon>PACMAD clade</taxon>
        <taxon>Panicoideae</taxon>
        <taxon>Andropogonodae</taxon>
        <taxon>Andropogoneae</taxon>
        <taxon>Tripsacinae</taxon>
        <taxon>Zea</taxon>
    </lineage>
</organism>
<reference evidence="5" key="1">
    <citation type="journal article" date="2009" name="Science">
        <title>The B73 maize genome: complexity, diversity, and dynamics.</title>
        <authorList>
            <person name="Schnable P.S."/>
            <person name="Ware D."/>
            <person name="Fulton R.S."/>
            <person name="Stein J.C."/>
            <person name="Wei F."/>
            <person name="Pasternak S."/>
            <person name="Liang C."/>
            <person name="Zhang J."/>
            <person name="Fulton L."/>
            <person name="Graves T.A."/>
            <person name="Minx P."/>
            <person name="Reily A.D."/>
            <person name="Courtney L."/>
            <person name="Kruchowski S.S."/>
            <person name="Tomlinson C."/>
            <person name="Strong C."/>
            <person name="Delehaunty K."/>
            <person name="Fronick C."/>
            <person name="Courtney B."/>
            <person name="Rock S.M."/>
            <person name="Belter E."/>
            <person name="Du F."/>
            <person name="Kim K."/>
            <person name="Abbott R.M."/>
            <person name="Cotton M."/>
            <person name="Levy A."/>
            <person name="Marchetto P."/>
            <person name="Ochoa K."/>
            <person name="Jackson S.M."/>
            <person name="Gillam B."/>
            <person name="Chen W."/>
            <person name="Yan L."/>
            <person name="Higginbotham J."/>
            <person name="Cardenas M."/>
            <person name="Waligorski J."/>
            <person name="Applebaum E."/>
            <person name="Phelps L."/>
            <person name="Falcone J."/>
            <person name="Kanchi K."/>
            <person name="Thane T."/>
            <person name="Scimone A."/>
            <person name="Thane N."/>
            <person name="Henke J."/>
            <person name="Wang T."/>
            <person name="Ruppert J."/>
            <person name="Shah N."/>
            <person name="Rotter K."/>
            <person name="Hodges J."/>
            <person name="Ingenthron E."/>
            <person name="Cordes M."/>
            <person name="Kohlberg S."/>
            <person name="Sgro J."/>
            <person name="Delgado B."/>
            <person name="Mead K."/>
            <person name="Chinwalla A."/>
            <person name="Leonard S."/>
            <person name="Crouse K."/>
            <person name="Collura K."/>
            <person name="Kudrna D."/>
            <person name="Currie J."/>
            <person name="He R."/>
            <person name="Angelova A."/>
            <person name="Rajasekar S."/>
            <person name="Mueller T."/>
            <person name="Lomeli R."/>
            <person name="Scara G."/>
            <person name="Ko A."/>
            <person name="Delaney K."/>
            <person name="Wissotski M."/>
            <person name="Lopez G."/>
            <person name="Campos D."/>
            <person name="Braidotti M."/>
            <person name="Ashley E."/>
            <person name="Golser W."/>
            <person name="Kim H."/>
            <person name="Lee S."/>
            <person name="Lin J."/>
            <person name="Dujmic Z."/>
            <person name="Kim W."/>
            <person name="Talag J."/>
            <person name="Zuccolo A."/>
            <person name="Fan C."/>
            <person name="Sebastian A."/>
            <person name="Kramer M."/>
            <person name="Spiegel L."/>
            <person name="Nascimento L."/>
            <person name="Zutavern T."/>
            <person name="Miller B."/>
            <person name="Ambroise C."/>
            <person name="Muller S."/>
            <person name="Spooner W."/>
            <person name="Narechania A."/>
            <person name="Ren L."/>
            <person name="Wei S."/>
            <person name="Kumari S."/>
            <person name="Faga B."/>
            <person name="Levy M.J."/>
            <person name="McMahan L."/>
            <person name="Van Buren P."/>
            <person name="Vaughn M.W."/>
            <person name="Ying K."/>
            <person name="Yeh C.-T."/>
            <person name="Emrich S.J."/>
            <person name="Jia Y."/>
            <person name="Kalyanaraman A."/>
            <person name="Hsia A.-P."/>
            <person name="Barbazuk W.B."/>
            <person name="Baucom R.S."/>
            <person name="Brutnell T.P."/>
            <person name="Carpita N.C."/>
            <person name="Chaparro C."/>
            <person name="Chia J.-M."/>
            <person name="Deragon J.-M."/>
            <person name="Estill J.C."/>
            <person name="Fu Y."/>
            <person name="Jeddeloh J.A."/>
            <person name="Han Y."/>
            <person name="Lee H."/>
            <person name="Li P."/>
            <person name="Lisch D.R."/>
            <person name="Liu S."/>
            <person name="Liu Z."/>
            <person name="Nagel D.H."/>
            <person name="McCann M.C."/>
            <person name="SanMiguel P."/>
            <person name="Myers A.M."/>
            <person name="Nettleton D."/>
            <person name="Nguyen J."/>
            <person name="Penning B.W."/>
            <person name="Ponnala L."/>
            <person name="Schneider K.L."/>
            <person name="Schwartz D.C."/>
            <person name="Sharma A."/>
            <person name="Soderlund C."/>
            <person name="Springer N.M."/>
            <person name="Sun Q."/>
            <person name="Wang H."/>
            <person name="Waterman M."/>
            <person name="Westerman R."/>
            <person name="Wolfgruber T.K."/>
            <person name="Yang L."/>
            <person name="Yu Y."/>
            <person name="Zhang L."/>
            <person name="Zhou S."/>
            <person name="Zhu Q."/>
            <person name="Bennetzen J.L."/>
            <person name="Dawe R.K."/>
            <person name="Jiang J."/>
            <person name="Jiang N."/>
            <person name="Presting G.G."/>
            <person name="Wessler S.R."/>
            <person name="Aluru S."/>
            <person name="Martienssen R.A."/>
            <person name="Clifton S.W."/>
            <person name="McCombie W.R."/>
            <person name="Wing R.A."/>
            <person name="Wilson R.K."/>
        </authorList>
    </citation>
    <scope>NUCLEOTIDE SEQUENCE [LARGE SCALE GENOMIC DNA]</scope>
    <source>
        <strain evidence="5">cv. B73</strain>
    </source>
</reference>
<evidence type="ECO:0000313" key="4">
    <source>
        <dbReference type="EnsemblPlants" id="Zm00001eb285130_P001"/>
    </source>
</evidence>
<dbReference type="PROSITE" id="PS50076">
    <property type="entry name" value="DNAJ_2"/>
    <property type="match status" value="1"/>
</dbReference>
<dbReference type="AlphaFoldDB" id="A0A096TC93"/>
<dbReference type="PROSITE" id="PS00636">
    <property type="entry name" value="DNAJ_1"/>
    <property type="match status" value="1"/>
</dbReference>
<feature type="region of interest" description="Disordered" evidence="1">
    <location>
        <begin position="343"/>
        <end position="372"/>
    </location>
</feature>
<feature type="region of interest" description="Disordered" evidence="1">
    <location>
        <begin position="1"/>
        <end position="67"/>
    </location>
</feature>
<dbReference type="Proteomes" id="UP000007305">
    <property type="component" value="Chromosome 6"/>
</dbReference>
<gene>
    <name evidence="4" type="primary">LOC103630191</name>
    <name evidence="3" type="ORF">ZEAMMB73_Zm00001d037864</name>
</gene>
<feature type="region of interest" description="Disordered" evidence="1">
    <location>
        <begin position="1383"/>
        <end position="1427"/>
    </location>
</feature>
<evidence type="ECO:0000313" key="3">
    <source>
        <dbReference type="EMBL" id="AQK85018.1"/>
    </source>
</evidence>
<feature type="compositionally biased region" description="Basic residues" evidence="1">
    <location>
        <begin position="1383"/>
        <end position="1392"/>
    </location>
</feature>
<dbReference type="GeneID" id="103630191"/>
<reference evidence="3" key="2">
    <citation type="submission" date="2015-12" db="EMBL/GenBank/DDBJ databases">
        <title>Update maize B73 reference genome by single molecule sequencing technologies.</title>
        <authorList>
            <consortium name="Maize Genome Sequencing Project"/>
            <person name="Ware D."/>
        </authorList>
    </citation>
    <scope>NUCLEOTIDE SEQUENCE</scope>
    <source>
        <tissue evidence="3">Seedling</tissue>
    </source>
</reference>
<dbReference type="EMBL" id="CM000782">
    <property type="protein sequence ID" value="AQK85031.1"/>
    <property type="molecule type" value="Genomic_DNA"/>
</dbReference>
<feature type="compositionally biased region" description="Low complexity" evidence="1">
    <location>
        <begin position="1407"/>
        <end position="1418"/>
    </location>
</feature>
<keyword evidence="6" id="KW-1267">Proteomics identification</keyword>
<feature type="compositionally biased region" description="Polar residues" evidence="1">
    <location>
        <begin position="819"/>
        <end position="835"/>
    </location>
</feature>
<dbReference type="Pfam" id="PF00226">
    <property type="entry name" value="DnaJ"/>
    <property type="match status" value="1"/>
</dbReference>
<sequence length="1427" mass="154930">MANPGLGLGLAPPGAEPSAGAPPSSRRAPRLAKRRHAPASSRSRMPQTSAGIWNPFGGGGGTDRQTGGFVFGAASAVSQQPLEPAVSVASPTEAPFVFGSVRESLPRFDEGSPASSKLPDKMEKLNLRTSSEVDDGLGQGRDRKDGSSVFGADISGLFSSNKESNVLQEKLTQLNLGHKEPLQSKKRDSANGVPQAFVFGGNGAGSFADCKNKAAPGAHSDDPSSVHGTDAKGMAGKSMQFNIGSQAPSRGGGIDRTNGAPEAFTFRSTTLSGHVDNINNVDSGANTSSSTVAKCVCDADFPLEKITRLCIGSDMPLHETKSGYQPKVFTFGSGGIPGAVFGKETGSTSDRSSEFLSANSNTSSSSSDFFSTANSNVSNSANGTYCLPPEKTPDLNAGDRVMSQSLEGDNSNCPTETFLFERNETRSSVSHSASIAMDDGGNFVNDENTDTCSSAHSTVECAGALPEKMTKLGIGCRIPHHSRKDETATDPPEVYVFGCNLSSFSSAQTSSKSNDRTTPEFCFQSKTGATSGYGAVPQTKVQDSYPFTILNNSCTFSTFENAVPAFSFGTLNAETETAPDDPFSFSVKHDLPGYSRETLFGLDSIKSAYKDKREACKGKMKNKRPTRLKQHAQLHQVISKEACTSGEASDLAGDCSPMDCSPYPAESEHVPTEAYVASDQPVHIGDTVISNGNTSCAEDDVVSAAEHLVTDADLLMFGDEGRGPKLDASESNFGSSVSSFEGDQSNASQHSFTNIGQNCNENTYRTPHDFVEAAAFQSNSSNFSGLNFRFGVSSSPQISAAAQRRSTRRKLRTKGSLASKPSTIDSLEQPKSSQDTKGMQFFCEASKNEDSVKAQQSRDSSTSVALETCETWRTSGNKAYANGHFTAAEDYYTRGINSVTHNGVSGQCSRALMLCYSNRAATRMSLGMMWEALQDCLTATSIDPTFLKAKVRAAKCQLALGDLEDASMSYMSCLNSNTESSDPKIFAEASDGLEGVKRVTDWVSQCKEFLERRTSPEATKALELISNALHICPHSDSVKEMKAEALLMLRRYEEVIQLCQESVNLTERNSVLFKDNGEPKNSRVSERMQFSGRYWRPYLICKSYFLSGKLDEALELLKKHEQVTPVKESEVNTYEEKFSSLSATIRELLSLKAAGNESFQAGRYSDAVKQYSAALAWNSESRPFSAVCFCNRAAAYQALGQVTDAISDCSLAMVLDTNYPKAISRRATLYKMIRDYDQAANDVRKLISLLEKKVNVSGVSPKAFNKHNDLKQAHVRLSSIEDEAKNDTPLNLYLILGVEPSCSSEDIKKAYRKAALRHHPDKATQLLIRNENAEDGFWRDVVKEVYADADHLFKTIGEAYNVLSDPAKREEYNFEEDLRNARRRVSSSRSMHRSPEQNYSNRGFNPRQRQSSRASRSRWYSNSDDYW</sequence>
<feature type="compositionally biased region" description="Low complexity" evidence="1">
    <location>
        <begin position="354"/>
        <end position="372"/>
    </location>
</feature>
<dbReference type="GO" id="GO:0005783">
    <property type="term" value="C:endoplasmic reticulum"/>
    <property type="evidence" value="ECO:0007669"/>
    <property type="project" value="UniProtKB-ARBA"/>
</dbReference>
<feature type="compositionally biased region" description="Polar residues" evidence="1">
    <location>
        <begin position="743"/>
        <end position="754"/>
    </location>
</feature>
<dbReference type="CDD" id="cd06257">
    <property type="entry name" value="DnaJ"/>
    <property type="match status" value="1"/>
</dbReference>
<dbReference type="PRINTS" id="PR00625">
    <property type="entry name" value="JDOMAIN"/>
</dbReference>
<dbReference type="SUPFAM" id="SSF48452">
    <property type="entry name" value="TPR-like"/>
    <property type="match status" value="3"/>
</dbReference>
<dbReference type="KEGG" id="zma:103630191"/>
<reference evidence="4" key="4">
    <citation type="submission" date="2021-05" db="UniProtKB">
        <authorList>
            <consortium name="EnsemblPlants"/>
        </authorList>
    </citation>
    <scope>IDENTIFICATION</scope>
    <source>
        <strain evidence="4">cv. B73</strain>
    </source>
</reference>
<dbReference type="EnsemblPlants" id="Zm00001eb285130_T001">
    <property type="protein sequence ID" value="Zm00001eb285130_P001"/>
    <property type="gene ID" value="Zm00001eb285130"/>
</dbReference>
<dbReference type="InterPro" id="IPR036869">
    <property type="entry name" value="J_dom_sf"/>
</dbReference>
<dbReference type="EMBL" id="CM000782">
    <property type="protein sequence ID" value="AQK85026.1"/>
    <property type="molecule type" value="Genomic_DNA"/>
</dbReference>
<accession>A0A096TC93</accession>
<dbReference type="IntAct" id="A0A096TC93">
    <property type="interactions" value="4"/>
</dbReference>
<keyword evidence="3" id="KW-0346">Stress response</keyword>
<dbReference type="Gene3D" id="1.25.40.10">
    <property type="entry name" value="Tetratricopeptide repeat domain"/>
    <property type="match status" value="3"/>
</dbReference>
<dbReference type="PaxDb" id="4577-GRMZM2G348697_P01"/>
<dbReference type="HOGENOM" id="CLU_002961_2_1_1"/>
<dbReference type="SMART" id="SM00271">
    <property type="entry name" value="DnaJ"/>
    <property type="match status" value="1"/>
</dbReference>
<dbReference type="Gene3D" id="1.10.287.110">
    <property type="entry name" value="DnaJ domain"/>
    <property type="match status" value="1"/>
</dbReference>
<dbReference type="OrthoDB" id="10250354at2759"/>
<dbReference type="Gramene" id="Zm00001eb285130_T001">
    <property type="protein sequence ID" value="Zm00001eb285130_P001"/>
    <property type="gene ID" value="Zm00001eb285130"/>
</dbReference>
<feature type="region of interest" description="Disordered" evidence="1">
    <location>
        <begin position="107"/>
        <end position="149"/>
    </location>
</feature>
<dbReference type="ExpressionAtlas" id="A0A096TC93">
    <property type="expression patterns" value="baseline and differential"/>
</dbReference>
<feature type="compositionally biased region" description="Basic residues" evidence="1">
    <location>
        <begin position="27"/>
        <end position="37"/>
    </location>
</feature>
<feature type="compositionally biased region" description="Low complexity" evidence="1">
    <location>
        <begin position="9"/>
        <end position="26"/>
    </location>
</feature>
<dbReference type="InterPro" id="IPR011990">
    <property type="entry name" value="TPR-like_helical_dom_sf"/>
</dbReference>
<dbReference type="InterPro" id="IPR019734">
    <property type="entry name" value="TPR_rpt"/>
</dbReference>
<evidence type="ECO:0000256" key="1">
    <source>
        <dbReference type="SAM" id="MobiDB-lite"/>
    </source>
</evidence>
<dbReference type="InterPro" id="IPR018253">
    <property type="entry name" value="DnaJ_domain_CS"/>
</dbReference>
<dbReference type="SUPFAM" id="SSF46565">
    <property type="entry name" value="Chaperone J-domain"/>
    <property type="match status" value="1"/>
</dbReference>
<dbReference type="PANTHER" id="PTHR45181">
    <property type="entry name" value="HEAT SHOCK PROTEIN DNAJ WITH TETRATRICOPEPTIDE REPEAT-CONTAINING PROTEIN"/>
    <property type="match status" value="1"/>
</dbReference>
<dbReference type="STRING" id="4577.A0A096TC93"/>
<feature type="compositionally biased region" description="Polar residues" evidence="1">
    <location>
        <begin position="40"/>
        <end position="51"/>
    </location>
</feature>
<protein>
    <submittedName>
        <fullName evidence="3">Heat shock protein DnaJ with tetratricopeptide repeat</fullName>
    </submittedName>
</protein>
<dbReference type="SMR" id="A0A096TC93"/>
<dbReference type="EMBL" id="CM000782">
    <property type="protein sequence ID" value="AQK85018.1"/>
    <property type="molecule type" value="Genomic_DNA"/>
</dbReference>
<evidence type="ECO:0000313" key="5">
    <source>
        <dbReference type="Proteomes" id="UP000007305"/>
    </source>
</evidence>
<name>A0A096TC93_MAIZE</name>
<evidence type="ECO:0000259" key="2">
    <source>
        <dbReference type="PROSITE" id="PS50076"/>
    </source>
</evidence>
<feature type="region of interest" description="Disordered" evidence="1">
    <location>
        <begin position="721"/>
        <end position="754"/>
    </location>
</feature>
<reference evidence="4" key="3">
    <citation type="submission" date="2019-07" db="EMBL/GenBank/DDBJ databases">
        <authorList>
            <person name="Seetharam A."/>
            <person name="Woodhouse M."/>
            <person name="Cannon E."/>
        </authorList>
    </citation>
    <scope>NUCLEOTIDE SEQUENCE [LARGE SCALE GENOMIC DNA]</scope>
    <source>
        <strain evidence="4">cv. B73</strain>
    </source>
</reference>
<proteinExistence type="evidence at protein level"/>
<keyword evidence="5" id="KW-1185">Reference proteome</keyword>
<dbReference type="eggNOG" id="KOG0550">
    <property type="taxonomic scope" value="Eukaryota"/>
</dbReference>
<feature type="region of interest" description="Disordered" evidence="1">
    <location>
        <begin position="797"/>
        <end position="835"/>
    </location>
</feature>